<dbReference type="AlphaFoldDB" id="A0A1B6FQJ1"/>
<sequence length="143" mass="15728">WDEFQSKFSLRSRGWSEVNGGGMGDHKPRVTARLDHRVTPQPPDKWVGAGVGSGAWFQNLLTMRIINTELGLSMGTIAGLADLAEDEIISIPLPVDITLENIRLRLVEDRSANITSPGPTPLDVNVTELRVHRTEDGVLHVEP</sequence>
<dbReference type="PANTHER" id="PTHR22774">
    <property type="entry name" value="CHOREIN N-TERMINAL DOMAIN-CONTAINING PROTEIN"/>
    <property type="match status" value="1"/>
</dbReference>
<accession>A0A1B6FQJ1</accession>
<dbReference type="Pfam" id="PF24917">
    <property type="entry name" value="BLTP3A_B"/>
    <property type="match status" value="1"/>
</dbReference>
<protein>
    <recommendedName>
        <fullName evidence="2">Chorein N-terminal domain-containing protein</fullName>
    </recommendedName>
</protein>
<dbReference type="InterPro" id="IPR026728">
    <property type="entry name" value="BLTP3A/B"/>
</dbReference>
<name>A0A1B6FQJ1_9HEMI</name>
<dbReference type="PANTHER" id="PTHR22774:SF11">
    <property type="entry name" value="CHOREIN N-TERMINAL DOMAIN-CONTAINING PROTEIN"/>
    <property type="match status" value="1"/>
</dbReference>
<evidence type="ECO:0000313" key="1">
    <source>
        <dbReference type="EMBL" id="JAS52424.1"/>
    </source>
</evidence>
<organism evidence="1">
    <name type="scientific">Cuerna arida</name>
    <dbReference type="NCBI Taxonomy" id="1464854"/>
    <lineage>
        <taxon>Eukaryota</taxon>
        <taxon>Metazoa</taxon>
        <taxon>Ecdysozoa</taxon>
        <taxon>Arthropoda</taxon>
        <taxon>Hexapoda</taxon>
        <taxon>Insecta</taxon>
        <taxon>Pterygota</taxon>
        <taxon>Neoptera</taxon>
        <taxon>Paraneoptera</taxon>
        <taxon>Hemiptera</taxon>
        <taxon>Auchenorrhyncha</taxon>
        <taxon>Membracoidea</taxon>
        <taxon>Cicadellidae</taxon>
        <taxon>Cicadellinae</taxon>
        <taxon>Proconiini</taxon>
        <taxon>Cuerna</taxon>
    </lineage>
</organism>
<gene>
    <name evidence="1" type="ORF">g.45334</name>
</gene>
<reference evidence="1" key="1">
    <citation type="submission" date="2015-11" db="EMBL/GenBank/DDBJ databases">
        <title>De novo transcriptome assembly of four potential Pierce s Disease insect vectors from Arizona vineyards.</title>
        <authorList>
            <person name="Tassone E.E."/>
        </authorList>
    </citation>
    <scope>NUCLEOTIDE SEQUENCE</scope>
</reference>
<dbReference type="EMBL" id="GECZ01017345">
    <property type="protein sequence ID" value="JAS52424.1"/>
    <property type="molecule type" value="Transcribed_RNA"/>
</dbReference>
<evidence type="ECO:0008006" key="2">
    <source>
        <dbReference type="Google" id="ProtNLM"/>
    </source>
</evidence>
<feature type="non-terminal residue" evidence="1">
    <location>
        <position position="143"/>
    </location>
</feature>
<proteinExistence type="predicted"/>
<feature type="non-terminal residue" evidence="1">
    <location>
        <position position="1"/>
    </location>
</feature>